<dbReference type="SUPFAM" id="SSF47413">
    <property type="entry name" value="lambda repressor-like DNA-binding domains"/>
    <property type="match status" value="1"/>
</dbReference>
<dbReference type="GO" id="GO:0003677">
    <property type="term" value="F:DNA binding"/>
    <property type="evidence" value="ECO:0007669"/>
    <property type="project" value="UniProtKB-KW"/>
</dbReference>
<dbReference type="PANTHER" id="PTHR46797">
    <property type="entry name" value="HTH-TYPE TRANSCRIPTIONAL REGULATOR"/>
    <property type="match status" value="1"/>
</dbReference>
<organism evidence="6 7">
    <name type="scientific">Hyphomonas atlantica</name>
    <dbReference type="NCBI Taxonomy" id="1280948"/>
    <lineage>
        <taxon>Bacteria</taxon>
        <taxon>Pseudomonadati</taxon>
        <taxon>Pseudomonadota</taxon>
        <taxon>Alphaproteobacteria</taxon>
        <taxon>Hyphomonadales</taxon>
        <taxon>Hyphomonadaceae</taxon>
        <taxon>Hyphomonas</taxon>
    </lineage>
</organism>
<dbReference type="SMART" id="SM00530">
    <property type="entry name" value="HTH_XRE"/>
    <property type="match status" value="1"/>
</dbReference>
<dbReference type="PATRIC" id="fig|1280948.3.peg.3119"/>
<dbReference type="GO" id="GO:0005829">
    <property type="term" value="C:cytosol"/>
    <property type="evidence" value="ECO:0007669"/>
    <property type="project" value="TreeGrafter"/>
</dbReference>
<comment type="caution">
    <text evidence="6">The sequence shown here is derived from an EMBL/GenBank/DDBJ whole genome shotgun (WGS) entry which is preliminary data.</text>
</comment>
<dbReference type="GeneID" id="92500377"/>
<dbReference type="InterPro" id="IPR001387">
    <property type="entry name" value="Cro/C1-type_HTH"/>
</dbReference>
<dbReference type="OrthoDB" id="1123084at2"/>
<dbReference type="AlphaFoldDB" id="A0A059DWL1"/>
<evidence type="ECO:0000256" key="2">
    <source>
        <dbReference type="ARBA" id="ARBA00023015"/>
    </source>
</evidence>
<name>A0A059DWL1_9PROT</name>
<comment type="similarity">
    <text evidence="1">Belongs to the short-chain fatty acyl-CoA assimilation regulator (ScfR) family.</text>
</comment>
<sequence length="479" mass="54548">MSQRKEKLLIGAKLRRLRRTLGLTQAQMAEDLDVSASYINLIESNQRPVSAKLLVSLAQIYDFDLSDVGGASDARLASELMEALRDPVFEAGPIGKNDVEDVVNANPDIAKAFLRLYSRHQEMNIRLYSDANPMADREKVEVLEQTDRSVDSVREYFHENRNYFPEIDEAAEALSAELFLTTDEPHTTLTDRLKKQHNYQVRIVPAHVMPDRLRYFDRHHRRIDLSELLHQSGRRFQLAVQIAMLEYAPLIEAHVEKAKFPDRSARNLASVSLANYFAAALLMPYARFLRECETTKYDIELLSHRFGASFEQVAHRLTTLQKPDARGIPFFFVRMDSAGNVSKRFSAGRFHFSKFGGACPLWNIHDCFATPDQVRTQIIQMPDNTTYFSIARTMSRSEGAFDRPPTKYAIGLGCDIAYAPRLIYAQTLNLPAMQATPIGVNCYMCDRNNCPSRAHAPLNKKLVFDTRSRGISVFSFEHD</sequence>
<keyword evidence="4" id="KW-0804">Transcription</keyword>
<accession>A0A059DWL1</accession>
<dbReference type="RefSeq" id="WP_035554685.1">
    <property type="nucleotide sequence ID" value="NZ_AWFH01000061.1"/>
</dbReference>
<dbReference type="InterPro" id="IPR010982">
    <property type="entry name" value="Lambda_DNA-bd_dom_sf"/>
</dbReference>
<dbReference type="eggNOG" id="COG1476">
    <property type="taxonomic scope" value="Bacteria"/>
</dbReference>
<dbReference type="InterPro" id="IPR018653">
    <property type="entry name" value="ScfR_C"/>
</dbReference>
<dbReference type="Pfam" id="PF06114">
    <property type="entry name" value="Peptidase_M78"/>
    <property type="match status" value="1"/>
</dbReference>
<keyword evidence="7" id="KW-1185">Reference proteome</keyword>
<evidence type="ECO:0000259" key="5">
    <source>
        <dbReference type="PROSITE" id="PS50943"/>
    </source>
</evidence>
<dbReference type="PROSITE" id="PS50943">
    <property type="entry name" value="HTH_CROC1"/>
    <property type="match status" value="1"/>
</dbReference>
<dbReference type="GO" id="GO:0003700">
    <property type="term" value="F:DNA-binding transcription factor activity"/>
    <property type="evidence" value="ECO:0007669"/>
    <property type="project" value="TreeGrafter"/>
</dbReference>
<dbReference type="InterPro" id="IPR010359">
    <property type="entry name" value="IrrE_HExxH"/>
</dbReference>
<keyword evidence="3" id="KW-0238">DNA-binding</keyword>
<dbReference type="EMBL" id="AWFH01000061">
    <property type="protein sequence ID" value="KCZ58181.1"/>
    <property type="molecule type" value="Genomic_DNA"/>
</dbReference>
<keyword evidence="2" id="KW-0805">Transcription regulation</keyword>
<proteinExistence type="inferred from homology"/>
<dbReference type="Pfam" id="PF13560">
    <property type="entry name" value="HTH_31"/>
    <property type="match status" value="1"/>
</dbReference>
<evidence type="ECO:0000256" key="3">
    <source>
        <dbReference type="ARBA" id="ARBA00023125"/>
    </source>
</evidence>
<evidence type="ECO:0000313" key="7">
    <source>
        <dbReference type="Proteomes" id="UP000024547"/>
    </source>
</evidence>
<gene>
    <name evidence="6" type="ORF">HY36_09995</name>
</gene>
<dbReference type="PANTHER" id="PTHR46797:SF23">
    <property type="entry name" value="HTH-TYPE TRANSCRIPTIONAL REGULATOR SUTR"/>
    <property type="match status" value="1"/>
</dbReference>
<reference evidence="6 7" key="1">
    <citation type="journal article" date="2014" name="Antonie Van Leeuwenhoek">
        <title>Hyphomonas beringensis sp. nov. and Hyphomonas chukchiensis sp. nov., isolated from surface seawater of the Bering Sea and Chukchi Sea.</title>
        <authorList>
            <person name="Li C."/>
            <person name="Lai Q."/>
            <person name="Li G."/>
            <person name="Dong C."/>
            <person name="Wang J."/>
            <person name="Liao Y."/>
            <person name="Shao Z."/>
        </authorList>
    </citation>
    <scope>NUCLEOTIDE SEQUENCE [LARGE SCALE GENOMIC DNA]</scope>
    <source>
        <strain evidence="6 7">22II1-22F38</strain>
    </source>
</reference>
<dbReference type="Pfam" id="PF09856">
    <property type="entry name" value="ScfRs"/>
    <property type="match status" value="1"/>
</dbReference>
<dbReference type="Gene3D" id="1.10.260.40">
    <property type="entry name" value="lambda repressor-like DNA-binding domains"/>
    <property type="match status" value="1"/>
</dbReference>
<dbReference type="CDD" id="cd00093">
    <property type="entry name" value="HTH_XRE"/>
    <property type="match status" value="1"/>
</dbReference>
<dbReference type="eggNOG" id="COG3800">
    <property type="taxonomic scope" value="Bacteria"/>
</dbReference>
<protein>
    <recommendedName>
        <fullName evidence="5">HTH cro/C1-type domain-containing protein</fullName>
    </recommendedName>
</protein>
<dbReference type="Proteomes" id="UP000024547">
    <property type="component" value="Unassembled WGS sequence"/>
</dbReference>
<dbReference type="InterPro" id="IPR050807">
    <property type="entry name" value="TransReg_Diox_bact_type"/>
</dbReference>
<dbReference type="PIRSF" id="PIRSF019251">
    <property type="entry name" value="Rv0465c"/>
    <property type="match status" value="1"/>
</dbReference>
<dbReference type="STRING" id="1280948.HY36_09995"/>
<evidence type="ECO:0000256" key="4">
    <source>
        <dbReference type="ARBA" id="ARBA00023163"/>
    </source>
</evidence>
<evidence type="ECO:0000256" key="1">
    <source>
        <dbReference type="ARBA" id="ARBA00007227"/>
    </source>
</evidence>
<evidence type="ECO:0000313" key="6">
    <source>
        <dbReference type="EMBL" id="KCZ58181.1"/>
    </source>
</evidence>
<dbReference type="InterPro" id="IPR026281">
    <property type="entry name" value="HTH_RamB"/>
</dbReference>
<feature type="domain" description="HTH cro/C1-type" evidence="5">
    <location>
        <begin position="14"/>
        <end position="68"/>
    </location>
</feature>